<dbReference type="PANTHER" id="PTHR38730:SF1">
    <property type="entry name" value="SLL7028 PROTEIN"/>
    <property type="match status" value="1"/>
</dbReference>
<organism evidence="4">
    <name type="scientific">hydrothermal vent metagenome</name>
    <dbReference type="NCBI Taxonomy" id="652676"/>
    <lineage>
        <taxon>unclassified sequences</taxon>
        <taxon>metagenomes</taxon>
        <taxon>ecological metagenomes</taxon>
    </lineage>
</organism>
<accession>A0A3B0ZQG2</accession>
<feature type="compositionally biased region" description="Acidic residues" evidence="1">
    <location>
        <begin position="177"/>
        <end position="189"/>
    </location>
</feature>
<feature type="domain" description="VWA-like" evidence="2">
    <location>
        <begin position="323"/>
        <end position="447"/>
    </location>
</feature>
<dbReference type="PANTHER" id="PTHR38730">
    <property type="entry name" value="SLL7028 PROTEIN"/>
    <property type="match status" value="1"/>
</dbReference>
<evidence type="ECO:0008006" key="5">
    <source>
        <dbReference type="Google" id="ProtNLM"/>
    </source>
</evidence>
<dbReference type="Pfam" id="PF13203">
    <property type="entry name" value="DUF2201_N"/>
    <property type="match status" value="1"/>
</dbReference>
<evidence type="ECO:0000259" key="3">
    <source>
        <dbReference type="Pfam" id="PF13203"/>
    </source>
</evidence>
<dbReference type="Pfam" id="PF09967">
    <property type="entry name" value="DUF2201"/>
    <property type="match status" value="1"/>
</dbReference>
<gene>
    <name evidence="4" type="ORF">MNBD_GAMMA22-1843</name>
</gene>
<name>A0A3B0ZQG2_9ZZZZ</name>
<feature type="compositionally biased region" description="Low complexity" evidence="1">
    <location>
        <begin position="153"/>
        <end position="162"/>
    </location>
</feature>
<dbReference type="AlphaFoldDB" id="A0A3B0ZQG2"/>
<dbReference type="EMBL" id="UOFS01000024">
    <property type="protein sequence ID" value="VAW95708.1"/>
    <property type="molecule type" value="Genomic_DNA"/>
</dbReference>
<evidence type="ECO:0000259" key="2">
    <source>
        <dbReference type="Pfam" id="PF09967"/>
    </source>
</evidence>
<sequence length="448" mass="50323">MSDVETKLSAARTRLIIDKPFLGALVLRLPLIKADPEWCRSTATDARKFYYNEQYIDALSLAQTQFVLAHEALHCALSHFLRREHRIKNRWDIACDYAINPLLLNDNLTPPPGILIEESYKNMSAEEIYPYIDENEEQEPHDQHIYDDDQDEQSNSGDSGSSKGKKEKQGKSNTPETEPDDPSDPDEGDSGTGKQQPDDNETGNTEPDTKKDEAQKGPKQEPGDSDAGAAQPPPLSHREREELSTQWQQRLAGAAQSAMQAGKLGGDMARLVDFMLQPQLPWRMLLARYVTSVARDDYNYSRPSTRRGDPAIFPRLRSAQINLTVALDISGSITDKEMSEFLSEINAIKGQMRAQVTLNACDSQLVKGGPWIYEAWEEFTLPEQMKGGGGTSFNPIFNWVETLDISPDLLVYFTDAEGEFPKEMPMYPVIWLVKGKSAVPWGQRIQLN</sequence>
<dbReference type="InterPro" id="IPR018698">
    <property type="entry name" value="VWA-like_dom"/>
</dbReference>
<protein>
    <recommendedName>
        <fullName evidence="5">Sll7028 protein</fullName>
    </recommendedName>
</protein>
<feature type="compositionally biased region" description="Basic and acidic residues" evidence="1">
    <location>
        <begin position="207"/>
        <end position="222"/>
    </location>
</feature>
<feature type="region of interest" description="Disordered" evidence="1">
    <location>
        <begin position="146"/>
        <end position="254"/>
    </location>
</feature>
<evidence type="ECO:0000313" key="4">
    <source>
        <dbReference type="EMBL" id="VAW95708.1"/>
    </source>
</evidence>
<proteinExistence type="predicted"/>
<dbReference type="InterPro" id="IPR025154">
    <property type="entry name" value="Put_metallopeptidase_dom"/>
</dbReference>
<feature type="domain" description="Putative metallopeptidase" evidence="3">
    <location>
        <begin position="5"/>
        <end position="307"/>
    </location>
</feature>
<evidence type="ECO:0000256" key="1">
    <source>
        <dbReference type="SAM" id="MobiDB-lite"/>
    </source>
</evidence>
<reference evidence="4" key="1">
    <citation type="submission" date="2018-06" db="EMBL/GenBank/DDBJ databases">
        <authorList>
            <person name="Zhirakovskaya E."/>
        </authorList>
    </citation>
    <scope>NUCLEOTIDE SEQUENCE</scope>
</reference>